<dbReference type="Pfam" id="PF12937">
    <property type="entry name" value="F-box-like"/>
    <property type="match status" value="1"/>
</dbReference>
<dbReference type="Gene3D" id="1.20.1280.50">
    <property type="match status" value="1"/>
</dbReference>
<reference evidence="2" key="1">
    <citation type="submission" date="2020-07" db="EMBL/GenBank/DDBJ databases">
        <title>Genome sequence and genetic diversity analysis of an under-domesticated orphan crop, white fonio (Digitaria exilis).</title>
        <authorList>
            <person name="Bennetzen J.L."/>
            <person name="Chen S."/>
            <person name="Ma X."/>
            <person name="Wang X."/>
            <person name="Yssel A.E.J."/>
            <person name="Chaluvadi S.R."/>
            <person name="Johnson M."/>
            <person name="Gangashetty P."/>
            <person name="Hamidou F."/>
            <person name="Sanogo M.D."/>
            <person name="Zwaenepoel A."/>
            <person name="Wallace J."/>
            <person name="Van De Peer Y."/>
            <person name="Van Deynze A."/>
        </authorList>
    </citation>
    <scope>NUCLEOTIDE SEQUENCE</scope>
    <source>
        <tissue evidence="2">Leaves</tissue>
    </source>
</reference>
<dbReference type="PROSITE" id="PS50181">
    <property type="entry name" value="FBOX"/>
    <property type="match status" value="1"/>
</dbReference>
<dbReference type="InterPro" id="IPR032675">
    <property type="entry name" value="LRR_dom_sf"/>
</dbReference>
<dbReference type="PANTHER" id="PTHR38926">
    <property type="entry name" value="F-BOX DOMAIN CONTAINING PROTEIN, EXPRESSED"/>
    <property type="match status" value="1"/>
</dbReference>
<name>A0A835AIF9_9POAL</name>
<keyword evidence="3" id="KW-1185">Reference proteome</keyword>
<dbReference type="OrthoDB" id="661387at2759"/>
<dbReference type="SUPFAM" id="SSF52047">
    <property type="entry name" value="RNI-like"/>
    <property type="match status" value="1"/>
</dbReference>
<dbReference type="FunFam" id="1.20.1280.50:FF:000037">
    <property type="entry name" value="F-box protein SKIP19"/>
    <property type="match status" value="1"/>
</dbReference>
<organism evidence="2 3">
    <name type="scientific">Digitaria exilis</name>
    <dbReference type="NCBI Taxonomy" id="1010633"/>
    <lineage>
        <taxon>Eukaryota</taxon>
        <taxon>Viridiplantae</taxon>
        <taxon>Streptophyta</taxon>
        <taxon>Embryophyta</taxon>
        <taxon>Tracheophyta</taxon>
        <taxon>Spermatophyta</taxon>
        <taxon>Magnoliopsida</taxon>
        <taxon>Liliopsida</taxon>
        <taxon>Poales</taxon>
        <taxon>Poaceae</taxon>
        <taxon>PACMAD clade</taxon>
        <taxon>Panicoideae</taxon>
        <taxon>Panicodae</taxon>
        <taxon>Paniceae</taxon>
        <taxon>Anthephorinae</taxon>
        <taxon>Digitaria</taxon>
    </lineage>
</organism>
<dbReference type="Gene3D" id="3.80.10.10">
    <property type="entry name" value="Ribonuclease Inhibitor"/>
    <property type="match status" value="1"/>
</dbReference>
<dbReference type="Proteomes" id="UP000636709">
    <property type="component" value="Unassembled WGS sequence"/>
</dbReference>
<dbReference type="EMBL" id="JACEFO010002453">
    <property type="protein sequence ID" value="KAF8659759.1"/>
    <property type="molecule type" value="Genomic_DNA"/>
</dbReference>
<dbReference type="InterPro" id="IPR001810">
    <property type="entry name" value="F-box_dom"/>
</dbReference>
<evidence type="ECO:0000313" key="3">
    <source>
        <dbReference type="Proteomes" id="UP000636709"/>
    </source>
</evidence>
<dbReference type="InterPro" id="IPR036047">
    <property type="entry name" value="F-box-like_dom_sf"/>
</dbReference>
<dbReference type="PANTHER" id="PTHR38926:SF69">
    <property type="entry name" value="F-BOX DOMAIN-CONTAINING PROTEIN"/>
    <property type="match status" value="1"/>
</dbReference>
<dbReference type="AlphaFoldDB" id="A0A835AIF9"/>
<sequence length="316" mass="35995">MSIRSSSAPPPPASGWAALPRDVLWSIFTALGQREVLSGAGLVCAAWRDFARREPVIWRRIDLTTPEDDVVEEDGSDDDETNIIICKMEEVPSSKGSSRWKAMTLTAIDRSAGQCEAFWGRADDEVLLHLADRFFSLLNESFLFYIDNSRRASSMKSLRVTSYSYDVSSKVFAQVIKKFPLLEELELVLKPQQPSTNSWAELFQSTCEACIHLHHFKVRCARSERHHLDEERSSTTFSIPIMHGLRSLELCGGSFTKNVVMKIVDKCPSLESLNITNLPINRWDDQMRYKCYKIKDVRLPSKCYAYDSDDDMDDMS</sequence>
<protein>
    <recommendedName>
        <fullName evidence="1">F-box domain-containing protein</fullName>
    </recommendedName>
</protein>
<proteinExistence type="predicted"/>
<comment type="caution">
    <text evidence="2">The sequence shown here is derived from an EMBL/GenBank/DDBJ whole genome shotgun (WGS) entry which is preliminary data.</text>
</comment>
<evidence type="ECO:0000313" key="2">
    <source>
        <dbReference type="EMBL" id="KAF8659759.1"/>
    </source>
</evidence>
<dbReference type="SUPFAM" id="SSF81383">
    <property type="entry name" value="F-box domain"/>
    <property type="match status" value="1"/>
</dbReference>
<accession>A0A835AIF9</accession>
<evidence type="ECO:0000259" key="1">
    <source>
        <dbReference type="PROSITE" id="PS50181"/>
    </source>
</evidence>
<feature type="domain" description="F-box" evidence="1">
    <location>
        <begin position="13"/>
        <end position="61"/>
    </location>
</feature>
<gene>
    <name evidence="2" type="ORF">HU200_058221</name>
</gene>